<dbReference type="InterPro" id="IPR026881">
    <property type="entry name" value="WYL_dom"/>
</dbReference>
<evidence type="ECO:0000313" key="4">
    <source>
        <dbReference type="EMBL" id="KFE52394.1"/>
    </source>
</evidence>
<dbReference type="PIRSF" id="PIRSF015558">
    <property type="entry name" value="Txn_reg_DeoR_prd"/>
    <property type="match status" value="1"/>
</dbReference>
<dbReference type="RefSeq" id="WP_047573583.1">
    <property type="nucleotide sequence ID" value="NZ_JPQT01000097.1"/>
</dbReference>
<evidence type="ECO:0000259" key="2">
    <source>
        <dbReference type="Pfam" id="PF26107"/>
    </source>
</evidence>
<dbReference type="Pfam" id="PF26109">
    <property type="entry name" value="WHD_BrxR"/>
    <property type="match status" value="1"/>
</dbReference>
<dbReference type="AlphaFoldDB" id="A0A085VAD1"/>
<organism evidence="4 5">
    <name type="scientific">Pseudomonas syringae</name>
    <dbReference type="NCBI Taxonomy" id="317"/>
    <lineage>
        <taxon>Bacteria</taxon>
        <taxon>Pseudomonadati</taxon>
        <taxon>Pseudomonadota</taxon>
        <taxon>Gammaproteobacteria</taxon>
        <taxon>Pseudomonadales</taxon>
        <taxon>Pseudomonadaceae</taxon>
        <taxon>Pseudomonas</taxon>
    </lineage>
</organism>
<dbReference type="Proteomes" id="UP000028643">
    <property type="component" value="Unassembled WGS sequence"/>
</dbReference>
<feature type="domain" description="WYL" evidence="1">
    <location>
        <begin position="129"/>
        <end position="194"/>
    </location>
</feature>
<dbReference type="InterPro" id="IPR059019">
    <property type="entry name" value="WHD_CapW"/>
</dbReference>
<gene>
    <name evidence="4" type="ORF">IV02_08110</name>
</gene>
<proteinExistence type="predicted"/>
<comment type="caution">
    <text evidence="4">The sequence shown here is derived from an EMBL/GenBank/DDBJ whole genome shotgun (WGS) entry which is preliminary data.</text>
</comment>
<dbReference type="InterPro" id="IPR059020">
    <property type="entry name" value="CapW_CTD"/>
</dbReference>
<dbReference type="PROSITE" id="PS52050">
    <property type="entry name" value="WYL"/>
    <property type="match status" value="1"/>
</dbReference>
<evidence type="ECO:0000259" key="3">
    <source>
        <dbReference type="Pfam" id="PF26109"/>
    </source>
</evidence>
<dbReference type="PANTHER" id="PTHR34580:SF3">
    <property type="entry name" value="PROTEIN PAFB"/>
    <property type="match status" value="1"/>
</dbReference>
<accession>A0A085VAD1</accession>
<evidence type="ECO:0000259" key="1">
    <source>
        <dbReference type="Pfam" id="PF13280"/>
    </source>
</evidence>
<feature type="domain" description="DNA-binding transcriptional repressor CapW C-terminal dimerisation" evidence="2">
    <location>
        <begin position="213"/>
        <end position="279"/>
    </location>
</feature>
<feature type="domain" description="DNA-binding transcriptional repressor CapW winged helix-turn-helix" evidence="3">
    <location>
        <begin position="14"/>
        <end position="93"/>
    </location>
</feature>
<sequence>MTDHPPKKAGRWGQMRRLEFIDFRLLWEGRVNRADLLDFFGISAPQASLDFASYLEQAPGNAVYDKTVKAYVATDTFTPKFATDDGLRYLDELLAREMGVIDEAESFIGWAPPMDSVPNPIRLVDKPALIKILRAIQRQEALEINYQSMSGPDPTIRTVAPHALGFDGYRWHVRAYCFRRNQHIDFVLARILSLVPKDLPSTPPYDKLWHTYVQVVIGANPELDEGRRRAIELDYGMQDGQSTLTTRQSQLWYLLQKLGLRNHNPDPKAQQLVLLNQPECQQWLGE</sequence>
<dbReference type="InterPro" id="IPR051534">
    <property type="entry name" value="CBASS_pafABC_assoc_protein"/>
</dbReference>
<reference evidence="4 5" key="1">
    <citation type="submission" date="2014-07" db="EMBL/GenBank/DDBJ databases">
        <title>Draft Genome Sequences of Environmental Pseudomonas syringae strains.</title>
        <authorList>
            <person name="Baltrus D.A."/>
            <person name="Berge O."/>
            <person name="Morris C."/>
        </authorList>
    </citation>
    <scope>NUCLEOTIDE SEQUENCE [LARGE SCALE GENOMIC DNA]</scope>
    <source>
        <strain evidence="4 5">CEB003</strain>
    </source>
</reference>
<dbReference type="PANTHER" id="PTHR34580">
    <property type="match status" value="1"/>
</dbReference>
<evidence type="ECO:0000313" key="5">
    <source>
        <dbReference type="Proteomes" id="UP000028643"/>
    </source>
</evidence>
<dbReference type="PATRIC" id="fig|317.174.peg.1654"/>
<protein>
    <submittedName>
        <fullName evidence="4">Uncharacterized protein</fullName>
    </submittedName>
</protein>
<dbReference type="Pfam" id="PF26107">
    <property type="entry name" value="BrxR_CTD"/>
    <property type="match status" value="1"/>
</dbReference>
<dbReference type="Pfam" id="PF13280">
    <property type="entry name" value="WYL"/>
    <property type="match status" value="1"/>
</dbReference>
<dbReference type="EMBL" id="JPQT01000097">
    <property type="protein sequence ID" value="KFE52394.1"/>
    <property type="molecule type" value="Genomic_DNA"/>
</dbReference>
<name>A0A085VAD1_PSESX</name>
<dbReference type="InterPro" id="IPR016634">
    <property type="entry name" value="CapW-like"/>
</dbReference>